<protein>
    <submittedName>
        <fullName evidence="1">Uncharacterized protein</fullName>
    </submittedName>
</protein>
<keyword evidence="1" id="KW-0614">Plasmid</keyword>
<reference evidence="1 2" key="1">
    <citation type="submission" date="2021-03" db="EMBL/GenBank/DDBJ databases">
        <title>Rapid diversification of plasmids in a genus of pathogenic and nitrogen fixing bacteria.</title>
        <authorList>
            <person name="Weisberg A.J."/>
            <person name="Miller M."/>
            <person name="Ream W."/>
            <person name="Grunwald N.J."/>
            <person name="Chang J.H."/>
        </authorList>
    </citation>
    <scope>NUCLEOTIDE SEQUENCE [LARGE SCALE GENOMIC DNA]</scope>
    <source>
        <strain evidence="1 2">AF3.44</strain>
        <plasmid evidence="1 2">unnamed2</plasmid>
    </source>
</reference>
<name>A0ABX8TF98_9HYPH</name>
<dbReference type="RefSeq" id="WP_219276238.1">
    <property type="nucleotide sequence ID" value="NZ_CP072171.1"/>
</dbReference>
<keyword evidence="2" id="KW-1185">Reference proteome</keyword>
<evidence type="ECO:0000313" key="1">
    <source>
        <dbReference type="EMBL" id="QYA10819.1"/>
    </source>
</evidence>
<geneLocation type="plasmid" evidence="1 2">
    <name>unnamed2</name>
</geneLocation>
<accession>A0ABX8TF98</accession>
<gene>
    <name evidence="1" type="ORF">J5285_26050</name>
</gene>
<evidence type="ECO:0000313" key="2">
    <source>
        <dbReference type="Proteomes" id="UP000826513"/>
    </source>
</evidence>
<dbReference type="Proteomes" id="UP000826513">
    <property type="component" value="Plasmid unnamed2"/>
</dbReference>
<dbReference type="EMBL" id="CP072171">
    <property type="protein sequence ID" value="QYA10819.1"/>
    <property type="molecule type" value="Genomic_DNA"/>
</dbReference>
<organism evidence="1 2">
    <name type="scientific">Agrobacterium larrymoorei</name>
    <dbReference type="NCBI Taxonomy" id="160699"/>
    <lineage>
        <taxon>Bacteria</taxon>
        <taxon>Pseudomonadati</taxon>
        <taxon>Pseudomonadota</taxon>
        <taxon>Alphaproteobacteria</taxon>
        <taxon>Hyphomicrobiales</taxon>
        <taxon>Rhizobiaceae</taxon>
        <taxon>Rhizobium/Agrobacterium group</taxon>
        <taxon>Agrobacterium</taxon>
    </lineage>
</organism>
<proteinExistence type="predicted"/>
<sequence>MSKVIETSRPTIWFAMEFHGNGDAMFGGSGADWALYQTGDRREFMSAAEAQRQQLVKAYFTNPEEAAISGEIYSKRGGSISALSAPENPLFSPSSIRWLVGQFHVGTSDEDLRAQLMERASKITDLDALEQMLTFALLFHRQNQHLVREFRL</sequence>